<keyword evidence="3 4" id="KW-0539">Nucleus</keyword>
<dbReference type="GO" id="GO:0005840">
    <property type="term" value="C:ribosome"/>
    <property type="evidence" value="ECO:0007669"/>
    <property type="project" value="UniProtKB-KW"/>
</dbReference>
<keyword evidence="7" id="KW-0687">Ribonucleoprotein</keyword>
<evidence type="ECO:0000256" key="5">
    <source>
        <dbReference type="SAM" id="MobiDB-lite"/>
    </source>
</evidence>
<dbReference type="EMBL" id="PITJ01000116">
    <property type="protein sequence ID" value="TBU04580.1"/>
    <property type="molecule type" value="Genomic_DNA"/>
</dbReference>
<dbReference type="VEuPathDB" id="MicrosporidiaDB:CWI37_0116p0040"/>
<dbReference type="GO" id="GO:0000460">
    <property type="term" value="P:maturation of 5.8S rRNA"/>
    <property type="evidence" value="ECO:0007669"/>
    <property type="project" value="TreeGrafter"/>
</dbReference>
<evidence type="ECO:0000256" key="1">
    <source>
        <dbReference type="ARBA" id="ARBA00004123"/>
    </source>
</evidence>
<evidence type="ECO:0000313" key="7">
    <source>
        <dbReference type="EMBL" id="TBU04580.1"/>
    </source>
</evidence>
<evidence type="ECO:0000259" key="6">
    <source>
        <dbReference type="Pfam" id="PF01778"/>
    </source>
</evidence>
<dbReference type="PIRSF" id="PIRSF003352">
    <property type="entry name" value="MAK16"/>
    <property type="match status" value="1"/>
</dbReference>
<feature type="region of interest" description="Disordered" evidence="5">
    <location>
        <begin position="211"/>
        <end position="233"/>
    </location>
</feature>
<feature type="compositionally biased region" description="Basic residues" evidence="5">
    <location>
        <begin position="223"/>
        <end position="233"/>
    </location>
</feature>
<dbReference type="GO" id="GO:0005730">
    <property type="term" value="C:nucleolus"/>
    <property type="evidence" value="ECO:0007669"/>
    <property type="project" value="UniProtKB-UniRule"/>
</dbReference>
<sequence>MFDSSIWKTIGGSKNFCAYKLTTDTEPPLCKNPYNVTGLCDEFSCPLSNSKYATLREINGGIFLFVKEPERVNSPINMYEKIELSSDYNIALEEIEEHLKYWDTKVVHKCKQRLTKLTQYLRRLEIIKKSERNIYSVRNKKIVRRDKSRAMKALNKIDFETDIKNELIMRAETGIFGENIQENIKNKIKKKVEKVKNKAKKKYVTDFVESESDCEEENLPKNVKPKKKNSIKW</sequence>
<comment type="similarity">
    <text evidence="2 4">Belongs to the MAK16 family.</text>
</comment>
<dbReference type="InterPro" id="IPR006958">
    <property type="entry name" value="Mak16"/>
</dbReference>
<dbReference type="PANTHER" id="PTHR23405:SF4">
    <property type="entry name" value="PROTEIN MAK16 HOMOLOG"/>
    <property type="match status" value="1"/>
</dbReference>
<comment type="subcellular location">
    <subcellularLocation>
        <location evidence="1">Nucleus</location>
    </subcellularLocation>
</comment>
<dbReference type="Proteomes" id="UP000292362">
    <property type="component" value="Unassembled WGS sequence"/>
</dbReference>
<dbReference type="InterPro" id="IPR029004">
    <property type="entry name" value="Ribosomal_eL28/Mak16"/>
</dbReference>
<reference evidence="7 8" key="1">
    <citation type="submission" date="2017-12" db="EMBL/GenBank/DDBJ databases">
        <authorList>
            <person name="Pombert J.-F."/>
            <person name="Haag K.L."/>
            <person name="Ebert D."/>
        </authorList>
    </citation>
    <scope>NUCLEOTIDE SEQUENCE [LARGE SCALE GENOMIC DNA]</scope>
    <source>
        <strain evidence="7">FI-OER-3-3</strain>
    </source>
</reference>
<dbReference type="PANTHER" id="PTHR23405">
    <property type="entry name" value="MAINTENANCE OF KILLER 16 MAK16 PROTEIN-RELATED"/>
    <property type="match status" value="1"/>
</dbReference>
<dbReference type="Pfam" id="PF04874">
    <property type="entry name" value="Mak16"/>
    <property type="match status" value="1"/>
</dbReference>
<evidence type="ECO:0000313" key="8">
    <source>
        <dbReference type="Proteomes" id="UP000292362"/>
    </source>
</evidence>
<protein>
    <recommendedName>
        <fullName evidence="4">Protein MAK16</fullName>
    </recommendedName>
</protein>
<evidence type="ECO:0000256" key="2">
    <source>
        <dbReference type="ARBA" id="ARBA00005514"/>
    </source>
</evidence>
<evidence type="ECO:0000256" key="3">
    <source>
        <dbReference type="ARBA" id="ARBA00023242"/>
    </source>
</evidence>
<accession>A0A4Q9LCR2</accession>
<dbReference type="GO" id="GO:0000470">
    <property type="term" value="P:maturation of LSU-rRNA"/>
    <property type="evidence" value="ECO:0007669"/>
    <property type="project" value="TreeGrafter"/>
</dbReference>
<evidence type="ECO:0000256" key="4">
    <source>
        <dbReference type="PIRNR" id="PIRNR003352"/>
    </source>
</evidence>
<dbReference type="GO" id="GO:0030687">
    <property type="term" value="C:preribosome, large subunit precursor"/>
    <property type="evidence" value="ECO:0007669"/>
    <property type="project" value="TreeGrafter"/>
</dbReference>
<name>A0A4Q9LCR2_9MICR</name>
<feature type="domain" description="Ribosomal eL28/Mak16" evidence="6">
    <location>
        <begin position="6"/>
        <end position="120"/>
    </location>
</feature>
<proteinExistence type="inferred from homology"/>
<gene>
    <name evidence="7" type="ORF">CWI37_0116p0040</name>
</gene>
<dbReference type="AlphaFoldDB" id="A0A4Q9LCR2"/>
<keyword evidence="7" id="KW-0689">Ribosomal protein</keyword>
<dbReference type="Gene3D" id="3.30.390.110">
    <property type="match status" value="1"/>
</dbReference>
<organism evidence="7 8">
    <name type="scientific">Hamiltosporidium tvaerminnensis</name>
    <dbReference type="NCBI Taxonomy" id="1176355"/>
    <lineage>
        <taxon>Eukaryota</taxon>
        <taxon>Fungi</taxon>
        <taxon>Fungi incertae sedis</taxon>
        <taxon>Microsporidia</taxon>
        <taxon>Dubosqiidae</taxon>
        <taxon>Hamiltosporidium</taxon>
    </lineage>
</organism>
<dbReference type="Pfam" id="PF01778">
    <property type="entry name" value="Ribosomal_L28e"/>
    <property type="match status" value="1"/>
</dbReference>
<comment type="caution">
    <text evidence="7">The sequence shown here is derived from an EMBL/GenBank/DDBJ whole genome shotgun (WGS) entry which is preliminary data.</text>
</comment>